<keyword evidence="1" id="KW-1133">Transmembrane helix</keyword>
<evidence type="ECO:0000259" key="2">
    <source>
        <dbReference type="Pfam" id="PF02517"/>
    </source>
</evidence>
<feature type="transmembrane region" description="Helical" evidence="1">
    <location>
        <begin position="12"/>
        <end position="39"/>
    </location>
</feature>
<keyword evidence="3" id="KW-0378">Hydrolase</keyword>
<gene>
    <name evidence="3" type="ORF">IFK94_11610</name>
</gene>
<reference evidence="3 4" key="1">
    <citation type="submission" date="2020-08" db="EMBL/GenBank/DDBJ databases">
        <title>Acidobacteriota in marine sediments use diverse sulfur dissimilation pathways.</title>
        <authorList>
            <person name="Wasmund K."/>
        </authorList>
    </citation>
    <scope>NUCLEOTIDE SEQUENCE [LARGE SCALE GENOMIC DNA]</scope>
    <source>
        <strain evidence="3">MAG AM4</strain>
    </source>
</reference>
<feature type="transmembrane region" description="Helical" evidence="1">
    <location>
        <begin position="130"/>
        <end position="149"/>
    </location>
</feature>
<feature type="transmembrane region" description="Helical" evidence="1">
    <location>
        <begin position="59"/>
        <end position="82"/>
    </location>
</feature>
<dbReference type="AlphaFoldDB" id="A0A8J6Y206"/>
<dbReference type="GO" id="GO:0080120">
    <property type="term" value="P:CAAX-box protein maturation"/>
    <property type="evidence" value="ECO:0007669"/>
    <property type="project" value="UniProtKB-ARBA"/>
</dbReference>
<sequence>MEHPHDNLERAVLPGVGGGLVVTLFALLLANLLSQIALLACGGAELIRFGENGLEPYPFIMLALCSTTGFLAVSALIAILFRARVPLALRPRDLAPAAAGLVIVFFANMAGTAAGAWFGEEYTGAPDLGYGQAATIGVVLVAVLLAPAVEELFFREMLLTRVLAGAPRWLAIAATATAFGAFHLAAGGIALVLTLAVMGVVLAWLRLKTGSLAAPFLVHALNNAIALAFLS</sequence>
<feature type="transmembrane region" description="Helical" evidence="1">
    <location>
        <begin position="94"/>
        <end position="118"/>
    </location>
</feature>
<dbReference type="GO" id="GO:0004175">
    <property type="term" value="F:endopeptidase activity"/>
    <property type="evidence" value="ECO:0007669"/>
    <property type="project" value="UniProtKB-ARBA"/>
</dbReference>
<feature type="transmembrane region" description="Helical" evidence="1">
    <location>
        <begin position="185"/>
        <end position="205"/>
    </location>
</feature>
<protein>
    <submittedName>
        <fullName evidence="3">CPBP family intramembrane metalloprotease</fullName>
    </submittedName>
</protein>
<dbReference type="Proteomes" id="UP000648239">
    <property type="component" value="Unassembled WGS sequence"/>
</dbReference>
<accession>A0A8J6Y206</accession>
<feature type="domain" description="CAAX prenyl protease 2/Lysostaphin resistance protein A-like" evidence="2">
    <location>
        <begin position="135"/>
        <end position="225"/>
    </location>
</feature>
<evidence type="ECO:0000313" key="4">
    <source>
        <dbReference type="Proteomes" id="UP000648239"/>
    </source>
</evidence>
<keyword evidence="1" id="KW-0472">Membrane</keyword>
<dbReference type="EMBL" id="JACXWD010000042">
    <property type="protein sequence ID" value="MBD3868762.1"/>
    <property type="molecule type" value="Genomic_DNA"/>
</dbReference>
<dbReference type="Pfam" id="PF02517">
    <property type="entry name" value="Rce1-like"/>
    <property type="match status" value="1"/>
</dbReference>
<keyword evidence="3" id="KW-0645">Protease</keyword>
<keyword evidence="1" id="KW-0812">Transmembrane</keyword>
<dbReference type="PANTHER" id="PTHR36435:SF1">
    <property type="entry name" value="CAAX AMINO TERMINAL PROTEASE FAMILY PROTEIN"/>
    <property type="match status" value="1"/>
</dbReference>
<dbReference type="InterPro" id="IPR003675">
    <property type="entry name" value="Rce1/LyrA-like_dom"/>
</dbReference>
<organism evidence="3 4">
    <name type="scientific">Candidatus Polarisedimenticola svalbardensis</name>
    <dbReference type="NCBI Taxonomy" id="2886004"/>
    <lineage>
        <taxon>Bacteria</taxon>
        <taxon>Pseudomonadati</taxon>
        <taxon>Acidobacteriota</taxon>
        <taxon>Candidatus Polarisedimenticolia</taxon>
        <taxon>Candidatus Polarisedimenticolales</taxon>
        <taxon>Candidatus Polarisedimenticolaceae</taxon>
        <taxon>Candidatus Polarisedimenticola</taxon>
    </lineage>
</organism>
<evidence type="ECO:0000313" key="3">
    <source>
        <dbReference type="EMBL" id="MBD3868762.1"/>
    </source>
</evidence>
<dbReference type="PANTHER" id="PTHR36435">
    <property type="entry name" value="SLR1288 PROTEIN"/>
    <property type="match status" value="1"/>
</dbReference>
<comment type="caution">
    <text evidence="3">The sequence shown here is derived from an EMBL/GenBank/DDBJ whole genome shotgun (WGS) entry which is preliminary data.</text>
</comment>
<dbReference type="InterPro" id="IPR052710">
    <property type="entry name" value="CAAX_protease"/>
</dbReference>
<name>A0A8J6Y206_9BACT</name>
<dbReference type="GO" id="GO:0008237">
    <property type="term" value="F:metallopeptidase activity"/>
    <property type="evidence" value="ECO:0007669"/>
    <property type="project" value="UniProtKB-KW"/>
</dbReference>
<feature type="transmembrane region" description="Helical" evidence="1">
    <location>
        <begin position="212"/>
        <end position="230"/>
    </location>
</feature>
<keyword evidence="3" id="KW-0482">Metalloprotease</keyword>
<proteinExistence type="predicted"/>
<evidence type="ECO:0000256" key="1">
    <source>
        <dbReference type="SAM" id="Phobius"/>
    </source>
</evidence>